<dbReference type="SUPFAM" id="SSF48498">
    <property type="entry name" value="Tetracyclin repressor-like, C-terminal domain"/>
    <property type="match status" value="1"/>
</dbReference>
<dbReference type="SUPFAM" id="SSF46689">
    <property type="entry name" value="Homeodomain-like"/>
    <property type="match status" value="1"/>
</dbReference>
<evidence type="ECO:0000259" key="6">
    <source>
        <dbReference type="PROSITE" id="PS50977"/>
    </source>
</evidence>
<dbReference type="AlphaFoldDB" id="A0AAE3YKA1"/>
<evidence type="ECO:0000256" key="2">
    <source>
        <dbReference type="ARBA" id="ARBA00023015"/>
    </source>
</evidence>
<dbReference type="Proteomes" id="UP001183643">
    <property type="component" value="Unassembled WGS sequence"/>
</dbReference>
<feature type="domain" description="HTH tetR-type" evidence="6">
    <location>
        <begin position="8"/>
        <end position="68"/>
    </location>
</feature>
<evidence type="ECO:0000313" key="7">
    <source>
        <dbReference type="EMBL" id="MDR7273738.1"/>
    </source>
</evidence>
<dbReference type="RefSeq" id="WP_310362536.1">
    <property type="nucleotide sequence ID" value="NZ_JAVDYB010000001.1"/>
</dbReference>
<dbReference type="InterPro" id="IPR036271">
    <property type="entry name" value="Tet_transcr_reg_TetR-rel_C_sf"/>
</dbReference>
<evidence type="ECO:0000256" key="4">
    <source>
        <dbReference type="ARBA" id="ARBA00023163"/>
    </source>
</evidence>
<keyword evidence="4" id="KW-0804">Transcription</keyword>
<dbReference type="Pfam" id="PF13977">
    <property type="entry name" value="TetR_C_6"/>
    <property type="match status" value="1"/>
</dbReference>
<gene>
    <name evidence="7" type="ORF">J2S41_000516</name>
</gene>
<name>A0AAE3YKA1_9ACTN</name>
<dbReference type="GO" id="GO:0003677">
    <property type="term" value="F:DNA binding"/>
    <property type="evidence" value="ECO:0007669"/>
    <property type="project" value="UniProtKB-UniRule"/>
</dbReference>
<keyword evidence="1" id="KW-0678">Repressor</keyword>
<dbReference type="PROSITE" id="PS50977">
    <property type="entry name" value="HTH_TETR_2"/>
    <property type="match status" value="1"/>
</dbReference>
<keyword evidence="8" id="KW-1185">Reference proteome</keyword>
<protein>
    <submittedName>
        <fullName evidence="7">AcrR family transcriptional regulator</fullName>
    </submittedName>
</protein>
<evidence type="ECO:0000313" key="8">
    <source>
        <dbReference type="Proteomes" id="UP001183643"/>
    </source>
</evidence>
<dbReference type="Pfam" id="PF00440">
    <property type="entry name" value="TetR_N"/>
    <property type="match status" value="1"/>
</dbReference>
<feature type="DNA-binding region" description="H-T-H motif" evidence="5">
    <location>
        <begin position="31"/>
        <end position="50"/>
    </location>
</feature>
<dbReference type="InterPro" id="IPR001647">
    <property type="entry name" value="HTH_TetR"/>
</dbReference>
<dbReference type="Gene3D" id="1.10.357.10">
    <property type="entry name" value="Tetracycline Repressor, domain 2"/>
    <property type="match status" value="1"/>
</dbReference>
<dbReference type="InterPro" id="IPR009057">
    <property type="entry name" value="Homeodomain-like_sf"/>
</dbReference>
<accession>A0AAE3YKA1</accession>
<keyword evidence="3 5" id="KW-0238">DNA-binding</keyword>
<organism evidence="7 8">
    <name type="scientific">Catenuloplanes atrovinosus</name>
    <dbReference type="NCBI Taxonomy" id="137266"/>
    <lineage>
        <taxon>Bacteria</taxon>
        <taxon>Bacillati</taxon>
        <taxon>Actinomycetota</taxon>
        <taxon>Actinomycetes</taxon>
        <taxon>Micromonosporales</taxon>
        <taxon>Micromonosporaceae</taxon>
        <taxon>Catenuloplanes</taxon>
    </lineage>
</organism>
<sequence>MPRIVDHDQRRRELAAALWRVIGREGTGAVSVRAIAAESGWSTGAIRHYFSTQAELLTFAAHLMMERVPARIREHLADPSLTPFARVLAVLEELLPLDEERRIEVLVFVAVSDRTLRAPGLDEARDAAWHGTRHLCRLAVAGLTGFPGPDELTAPLADPEREARAARLHVIVDGLSLQALMFPDRMPPPVARDTLAGALRELTLRAPGE</sequence>
<dbReference type="EMBL" id="JAVDYB010000001">
    <property type="protein sequence ID" value="MDR7273738.1"/>
    <property type="molecule type" value="Genomic_DNA"/>
</dbReference>
<reference evidence="7" key="1">
    <citation type="submission" date="2023-07" db="EMBL/GenBank/DDBJ databases">
        <title>Sequencing the genomes of 1000 actinobacteria strains.</title>
        <authorList>
            <person name="Klenk H.-P."/>
        </authorList>
    </citation>
    <scope>NUCLEOTIDE SEQUENCE</scope>
    <source>
        <strain evidence="7">DSM 44707</strain>
    </source>
</reference>
<comment type="caution">
    <text evidence="7">The sequence shown here is derived from an EMBL/GenBank/DDBJ whole genome shotgun (WGS) entry which is preliminary data.</text>
</comment>
<evidence type="ECO:0000256" key="1">
    <source>
        <dbReference type="ARBA" id="ARBA00022491"/>
    </source>
</evidence>
<evidence type="ECO:0000256" key="3">
    <source>
        <dbReference type="ARBA" id="ARBA00023125"/>
    </source>
</evidence>
<dbReference type="InterPro" id="IPR039538">
    <property type="entry name" value="BetI_C"/>
</dbReference>
<evidence type="ECO:0000256" key="5">
    <source>
        <dbReference type="PROSITE-ProRule" id="PRU00335"/>
    </source>
</evidence>
<proteinExistence type="predicted"/>
<keyword evidence="2" id="KW-0805">Transcription regulation</keyword>